<organism evidence="1 2">
    <name type="scientific">Prescottella agglutinans</name>
    <dbReference type="NCBI Taxonomy" id="1644129"/>
    <lineage>
        <taxon>Bacteria</taxon>
        <taxon>Bacillati</taxon>
        <taxon>Actinomycetota</taxon>
        <taxon>Actinomycetes</taxon>
        <taxon>Mycobacteriales</taxon>
        <taxon>Nocardiaceae</taxon>
        <taxon>Prescottella</taxon>
    </lineage>
</organism>
<protein>
    <submittedName>
        <fullName evidence="1">Uncharacterized protein</fullName>
    </submittedName>
</protein>
<name>A0ABT6MFM7_9NOCA</name>
<comment type="caution">
    <text evidence="1">The sequence shown here is derived from an EMBL/GenBank/DDBJ whole genome shotgun (WGS) entry which is preliminary data.</text>
</comment>
<keyword evidence="2" id="KW-1185">Reference proteome</keyword>
<dbReference type="Proteomes" id="UP001160334">
    <property type="component" value="Unassembled WGS sequence"/>
</dbReference>
<sequence>MEGGAVVEFSAAGHNLDEYLRNSSDLRDHVLEVCELGADYWARESRWRTGFNATHIEASTDNEGAGGNIRGVVYASGHYARYREHGTRYNEAEHLLQDVIDWIEHT</sequence>
<proteinExistence type="predicted"/>
<evidence type="ECO:0000313" key="2">
    <source>
        <dbReference type="Proteomes" id="UP001160334"/>
    </source>
</evidence>
<gene>
    <name evidence="1" type="ORF">M2280_004368</name>
</gene>
<dbReference type="RefSeq" id="WP_280762389.1">
    <property type="nucleotide sequence ID" value="NZ_JARXVC010000012.1"/>
</dbReference>
<evidence type="ECO:0000313" key="1">
    <source>
        <dbReference type="EMBL" id="MDH6283125.1"/>
    </source>
</evidence>
<accession>A0ABT6MFM7</accession>
<dbReference type="EMBL" id="JARXVC010000012">
    <property type="protein sequence ID" value="MDH6283125.1"/>
    <property type="molecule type" value="Genomic_DNA"/>
</dbReference>
<reference evidence="1 2" key="1">
    <citation type="submission" date="2023-04" db="EMBL/GenBank/DDBJ databases">
        <title>Forest soil microbial communities from Buena Vista Peninsula, Colon Province, Panama.</title>
        <authorList>
            <person name="Bouskill N."/>
        </authorList>
    </citation>
    <scope>NUCLEOTIDE SEQUENCE [LARGE SCALE GENOMIC DNA]</scope>
    <source>
        <strain evidence="1 2">CFH S0262</strain>
    </source>
</reference>